<comment type="caution">
    <text evidence="3">The sequence shown here is derived from an EMBL/GenBank/DDBJ whole genome shotgun (WGS) entry which is preliminary data.</text>
</comment>
<feature type="transmembrane region" description="Helical" evidence="2">
    <location>
        <begin position="25"/>
        <end position="43"/>
    </location>
</feature>
<keyword evidence="2" id="KW-0472">Membrane</keyword>
<dbReference type="Proteomes" id="UP001151760">
    <property type="component" value="Unassembled WGS sequence"/>
</dbReference>
<evidence type="ECO:0000313" key="3">
    <source>
        <dbReference type="EMBL" id="GJT78196.1"/>
    </source>
</evidence>
<evidence type="ECO:0000256" key="2">
    <source>
        <dbReference type="SAM" id="Phobius"/>
    </source>
</evidence>
<gene>
    <name evidence="3" type="ORF">Tco_1044921</name>
</gene>
<feature type="region of interest" description="Disordered" evidence="1">
    <location>
        <begin position="118"/>
        <end position="142"/>
    </location>
</feature>
<evidence type="ECO:0000313" key="4">
    <source>
        <dbReference type="Proteomes" id="UP001151760"/>
    </source>
</evidence>
<proteinExistence type="predicted"/>
<keyword evidence="4" id="KW-1185">Reference proteome</keyword>
<dbReference type="EMBL" id="BQNB010018780">
    <property type="protein sequence ID" value="GJT78196.1"/>
    <property type="molecule type" value="Genomic_DNA"/>
</dbReference>
<accession>A0ABQ5GR99</accession>
<dbReference type="PANTHER" id="PTHR33640:SF8">
    <property type="entry name" value="TRANSMEMBRANE PROTEIN"/>
    <property type="match status" value="1"/>
</dbReference>
<keyword evidence="2" id="KW-0812">Transmembrane</keyword>
<dbReference type="PANTHER" id="PTHR33640">
    <property type="entry name" value="TRANSMEMBRANE PROTEIN"/>
    <property type="match status" value="1"/>
</dbReference>
<reference evidence="3" key="2">
    <citation type="submission" date="2022-01" db="EMBL/GenBank/DDBJ databases">
        <authorList>
            <person name="Yamashiro T."/>
            <person name="Shiraishi A."/>
            <person name="Satake H."/>
            <person name="Nakayama K."/>
        </authorList>
    </citation>
    <scope>NUCLEOTIDE SEQUENCE</scope>
</reference>
<protein>
    <submittedName>
        <fullName evidence="3">Serine/threonine-protein kinase HSL1-like protein</fullName>
    </submittedName>
</protein>
<reference evidence="3" key="1">
    <citation type="journal article" date="2022" name="Int. J. Mol. Sci.">
        <title>Draft Genome of Tanacetum Coccineum: Genomic Comparison of Closely Related Tanacetum-Family Plants.</title>
        <authorList>
            <person name="Yamashiro T."/>
            <person name="Shiraishi A."/>
            <person name="Nakayama K."/>
            <person name="Satake H."/>
        </authorList>
    </citation>
    <scope>NUCLEOTIDE SEQUENCE</scope>
</reference>
<organism evidence="3 4">
    <name type="scientific">Tanacetum coccineum</name>
    <dbReference type="NCBI Taxonomy" id="301880"/>
    <lineage>
        <taxon>Eukaryota</taxon>
        <taxon>Viridiplantae</taxon>
        <taxon>Streptophyta</taxon>
        <taxon>Embryophyta</taxon>
        <taxon>Tracheophyta</taxon>
        <taxon>Spermatophyta</taxon>
        <taxon>Magnoliopsida</taxon>
        <taxon>eudicotyledons</taxon>
        <taxon>Gunneridae</taxon>
        <taxon>Pentapetalae</taxon>
        <taxon>asterids</taxon>
        <taxon>campanulids</taxon>
        <taxon>Asterales</taxon>
        <taxon>Asteraceae</taxon>
        <taxon>Asteroideae</taxon>
        <taxon>Anthemideae</taxon>
        <taxon>Anthemidinae</taxon>
        <taxon>Tanacetum</taxon>
    </lineage>
</organism>
<name>A0ABQ5GR99_9ASTR</name>
<keyword evidence="2" id="KW-1133">Transmembrane helix</keyword>
<evidence type="ECO:0000256" key="1">
    <source>
        <dbReference type="SAM" id="MobiDB-lite"/>
    </source>
</evidence>
<feature type="compositionally biased region" description="Basic and acidic residues" evidence="1">
    <location>
        <begin position="123"/>
        <end position="142"/>
    </location>
</feature>
<feature type="transmembrane region" description="Helical" evidence="2">
    <location>
        <begin position="63"/>
        <end position="82"/>
    </location>
</feature>
<sequence>MDSKHKSATNFVIFKYMRLQKITTLFRFIEMFLFLVMISRFSSQLPFTAKVSSYYFKGISLTMLSPKFVFVIGNMIILILFLKSRSLEKDENDDACYEYVKTCDVNVENCSKMVASKPKISRSRSDNRMKVKSKDDQAPKDQLRRSVTDIISKSTTMTEKRIVKEELSSDDFRRTVEAFIARQQKILRDEEFSPMVYIGS</sequence>